<evidence type="ECO:0000256" key="6">
    <source>
        <dbReference type="ARBA" id="ARBA00023004"/>
    </source>
</evidence>
<dbReference type="AlphaFoldDB" id="A0A512N700"/>
<keyword evidence="6 9" id="KW-0408">Iron</keyword>
<dbReference type="PRINTS" id="PR00359">
    <property type="entry name" value="BP450"/>
</dbReference>
<keyword evidence="3 9" id="KW-0349">Heme</keyword>
<evidence type="ECO:0000256" key="5">
    <source>
        <dbReference type="ARBA" id="ARBA00023002"/>
    </source>
</evidence>
<proteinExistence type="inferred from homology"/>
<comment type="caution">
    <text evidence="10">The sequence shown here is derived from an EMBL/GenBank/DDBJ whole genome shotgun (WGS) entry which is preliminary data.</text>
</comment>
<dbReference type="Pfam" id="PF00067">
    <property type="entry name" value="p450"/>
    <property type="match status" value="1"/>
</dbReference>
<reference evidence="10 11" key="1">
    <citation type="submission" date="2019-07" db="EMBL/GenBank/DDBJ databases">
        <title>Whole genome shotgun sequence of Reyranella soli NBRC 108950.</title>
        <authorList>
            <person name="Hosoyama A."/>
            <person name="Uohara A."/>
            <person name="Ohji S."/>
            <person name="Ichikawa N."/>
        </authorList>
    </citation>
    <scope>NUCLEOTIDE SEQUENCE [LARGE SCALE GENOMIC DNA]</scope>
    <source>
        <strain evidence="10 11">NBRC 108950</strain>
    </source>
</reference>
<comment type="function">
    <text evidence="8">Cytochromes P450 are a group of heme-thiolate monooxygenases. They oxidize a variety of structurally unrelated compounds, including steroids, fatty acids, and xenobiotics.</text>
</comment>
<dbReference type="CDD" id="cd20625">
    <property type="entry name" value="CYP164-like"/>
    <property type="match status" value="1"/>
</dbReference>
<evidence type="ECO:0000256" key="9">
    <source>
        <dbReference type="RuleBase" id="RU000461"/>
    </source>
</evidence>
<evidence type="ECO:0000256" key="4">
    <source>
        <dbReference type="ARBA" id="ARBA00022723"/>
    </source>
</evidence>
<keyword evidence="7 9" id="KW-0503">Monooxygenase</keyword>
<dbReference type="InterPro" id="IPR036396">
    <property type="entry name" value="Cyt_P450_sf"/>
</dbReference>
<dbReference type="PROSITE" id="PS00086">
    <property type="entry name" value="CYTOCHROME_P450"/>
    <property type="match status" value="1"/>
</dbReference>
<evidence type="ECO:0000256" key="8">
    <source>
        <dbReference type="ARBA" id="ARBA00043906"/>
    </source>
</evidence>
<dbReference type="Proteomes" id="UP000321058">
    <property type="component" value="Unassembled WGS sequence"/>
</dbReference>
<evidence type="ECO:0000256" key="2">
    <source>
        <dbReference type="ARBA" id="ARBA00010617"/>
    </source>
</evidence>
<keyword evidence="11" id="KW-1185">Reference proteome</keyword>
<dbReference type="GO" id="GO:0005506">
    <property type="term" value="F:iron ion binding"/>
    <property type="evidence" value="ECO:0007669"/>
    <property type="project" value="InterPro"/>
</dbReference>
<dbReference type="SUPFAM" id="SSF48264">
    <property type="entry name" value="Cytochrome P450"/>
    <property type="match status" value="1"/>
</dbReference>
<evidence type="ECO:0000256" key="3">
    <source>
        <dbReference type="ARBA" id="ARBA00022617"/>
    </source>
</evidence>
<comment type="similarity">
    <text evidence="2 9">Belongs to the cytochrome P450 family.</text>
</comment>
<evidence type="ECO:0000313" key="10">
    <source>
        <dbReference type="EMBL" id="GEP54766.1"/>
    </source>
</evidence>
<dbReference type="GO" id="GO:0016705">
    <property type="term" value="F:oxidoreductase activity, acting on paired donors, with incorporation or reduction of molecular oxygen"/>
    <property type="evidence" value="ECO:0007669"/>
    <property type="project" value="InterPro"/>
</dbReference>
<dbReference type="EMBL" id="BKAJ01000032">
    <property type="protein sequence ID" value="GEP54766.1"/>
    <property type="molecule type" value="Genomic_DNA"/>
</dbReference>
<dbReference type="RefSeq" id="WP_147148633.1">
    <property type="nucleotide sequence ID" value="NZ_BKAJ01000032.1"/>
</dbReference>
<keyword evidence="5 9" id="KW-0560">Oxidoreductase</keyword>
<dbReference type="GO" id="GO:0020037">
    <property type="term" value="F:heme binding"/>
    <property type="evidence" value="ECO:0007669"/>
    <property type="project" value="InterPro"/>
</dbReference>
<dbReference type="GO" id="GO:0004497">
    <property type="term" value="F:monooxygenase activity"/>
    <property type="evidence" value="ECO:0007669"/>
    <property type="project" value="UniProtKB-KW"/>
</dbReference>
<dbReference type="Gene3D" id="1.10.630.10">
    <property type="entry name" value="Cytochrome P450"/>
    <property type="match status" value="1"/>
</dbReference>
<gene>
    <name evidence="10" type="ORF">RSO01_19320</name>
</gene>
<dbReference type="InterPro" id="IPR001128">
    <property type="entry name" value="Cyt_P450"/>
</dbReference>
<accession>A0A512N700</accession>
<dbReference type="PANTHER" id="PTHR46696">
    <property type="entry name" value="P450, PUTATIVE (EUROFUNG)-RELATED"/>
    <property type="match status" value="1"/>
</dbReference>
<dbReference type="OrthoDB" id="9801155at2"/>
<evidence type="ECO:0000256" key="1">
    <source>
        <dbReference type="ARBA" id="ARBA00001971"/>
    </source>
</evidence>
<dbReference type="FunFam" id="1.10.630.10:FF:000018">
    <property type="entry name" value="Cytochrome P450 monooxygenase"/>
    <property type="match status" value="1"/>
</dbReference>
<organism evidence="10 11">
    <name type="scientific">Reyranella soli</name>
    <dbReference type="NCBI Taxonomy" id="1230389"/>
    <lineage>
        <taxon>Bacteria</taxon>
        <taxon>Pseudomonadati</taxon>
        <taxon>Pseudomonadota</taxon>
        <taxon>Alphaproteobacteria</taxon>
        <taxon>Hyphomicrobiales</taxon>
        <taxon>Reyranellaceae</taxon>
        <taxon>Reyranella</taxon>
    </lineage>
</organism>
<comment type="cofactor">
    <cofactor evidence="1">
        <name>heme</name>
        <dbReference type="ChEBI" id="CHEBI:30413"/>
    </cofactor>
</comment>
<keyword evidence="4 9" id="KW-0479">Metal-binding</keyword>
<evidence type="ECO:0000256" key="7">
    <source>
        <dbReference type="ARBA" id="ARBA00023033"/>
    </source>
</evidence>
<name>A0A512N700_9HYPH</name>
<sequence length="412" mass="46316">MNDMTPPVVDGEPLEFNPLDPAFIADPYPFYRRLRETAPVFKAPQGFWLITRYEDVAFALRDKRFGKDFVGNIQRRYGNIDRMSEPAVASLARTMLVQDPPDHTRLRGLVTKAFTARRVADMRPRIKKIVDDQLDRVADKGEMDVMRDLAHRLPVIVICDMLGIPEEQRAPFLAGSNVNGRILEPVPMTREEMDQANLNTQMAGVYFKQLCDLRRREPQDDLTTELVRAEEAGDKLTAEELEANIGLLFGAGHETTTNLIGNGLLALHRQSEQWERLKADPSLIPNAVEELLRYDSSVQLTGRVTNTEVEIGGVTLGESESIVALLGAANRDPAQYPDPDRLDVGREHIRPMSFGGGIHHCLGAQLARLEAELVFAALIERMPNLTLPEKDKPAWRRSFTLRGLSKLPAVWH</sequence>
<protein>
    <submittedName>
        <fullName evidence="10">Cytochrome P450</fullName>
    </submittedName>
</protein>
<dbReference type="InterPro" id="IPR017972">
    <property type="entry name" value="Cyt_P450_CS"/>
</dbReference>
<dbReference type="InterPro" id="IPR002397">
    <property type="entry name" value="Cyt_P450_B"/>
</dbReference>
<evidence type="ECO:0000313" key="11">
    <source>
        <dbReference type="Proteomes" id="UP000321058"/>
    </source>
</evidence>
<dbReference type="PANTHER" id="PTHR46696:SF1">
    <property type="entry name" value="CYTOCHROME P450 YJIB-RELATED"/>
    <property type="match status" value="1"/>
</dbReference>